<evidence type="ECO:0000313" key="2">
    <source>
        <dbReference type="EMBL" id="GAA4501769.1"/>
    </source>
</evidence>
<dbReference type="Proteomes" id="UP001500503">
    <property type="component" value="Unassembled WGS sequence"/>
</dbReference>
<evidence type="ECO:0000313" key="3">
    <source>
        <dbReference type="Proteomes" id="UP001500503"/>
    </source>
</evidence>
<evidence type="ECO:0000256" key="1">
    <source>
        <dbReference type="SAM" id="MobiDB-lite"/>
    </source>
</evidence>
<name>A0ABP8QEM8_9ACTN</name>
<sequence length="167" mass="18309">MDKQGEVSVVVFRLTGVSGEDGRAAGRQERHADPAEGPKDRYADPAEEPQDRYAEPAEGPQDRYADLVEEMTAIDGVDPPSGGRGFGRTALRFHGKIFAMFVRGRLVLKLPADRVGELVSTGEGARFDANKDTPMREWLSLAPHSGRDWPALAHEALAFARANRRPD</sequence>
<comment type="caution">
    <text evidence="2">The sequence shown here is derived from an EMBL/GenBank/DDBJ whole genome shotgun (WGS) entry which is preliminary data.</text>
</comment>
<organism evidence="2 3">
    <name type="scientific">Actinoallomurus oryzae</name>
    <dbReference type="NCBI Taxonomy" id="502180"/>
    <lineage>
        <taxon>Bacteria</taxon>
        <taxon>Bacillati</taxon>
        <taxon>Actinomycetota</taxon>
        <taxon>Actinomycetes</taxon>
        <taxon>Streptosporangiales</taxon>
        <taxon>Thermomonosporaceae</taxon>
        <taxon>Actinoallomurus</taxon>
    </lineage>
</organism>
<dbReference type="RefSeq" id="WP_345468415.1">
    <property type="nucleotide sequence ID" value="NZ_BAABHF010000026.1"/>
</dbReference>
<accession>A0ABP8QEM8</accession>
<evidence type="ECO:0008006" key="4">
    <source>
        <dbReference type="Google" id="ProtNLM"/>
    </source>
</evidence>
<protein>
    <recommendedName>
        <fullName evidence="4">TfoX N-terminal domain-containing protein</fullName>
    </recommendedName>
</protein>
<dbReference type="SUPFAM" id="SSF159894">
    <property type="entry name" value="YgaC/TfoX-N like"/>
    <property type="match status" value="1"/>
</dbReference>
<keyword evidence="3" id="KW-1185">Reference proteome</keyword>
<reference evidence="3" key="1">
    <citation type="journal article" date="2019" name="Int. J. Syst. Evol. Microbiol.">
        <title>The Global Catalogue of Microorganisms (GCM) 10K type strain sequencing project: providing services to taxonomists for standard genome sequencing and annotation.</title>
        <authorList>
            <consortium name="The Broad Institute Genomics Platform"/>
            <consortium name="The Broad Institute Genome Sequencing Center for Infectious Disease"/>
            <person name="Wu L."/>
            <person name="Ma J."/>
        </authorList>
    </citation>
    <scope>NUCLEOTIDE SEQUENCE [LARGE SCALE GENOMIC DNA]</scope>
    <source>
        <strain evidence="3">JCM 17933</strain>
    </source>
</reference>
<gene>
    <name evidence="2" type="ORF">GCM10023191_052310</name>
</gene>
<dbReference type="EMBL" id="BAABHF010000026">
    <property type="protein sequence ID" value="GAA4501769.1"/>
    <property type="molecule type" value="Genomic_DNA"/>
</dbReference>
<proteinExistence type="predicted"/>
<feature type="region of interest" description="Disordered" evidence="1">
    <location>
        <begin position="20"/>
        <end position="61"/>
    </location>
</feature>